<name>A0ABR0RJR9_9EURO</name>
<evidence type="ECO:0000313" key="2">
    <source>
        <dbReference type="Proteomes" id="UP001334248"/>
    </source>
</evidence>
<dbReference type="Proteomes" id="UP001334248">
    <property type="component" value="Unassembled WGS sequence"/>
</dbReference>
<evidence type="ECO:0008006" key="3">
    <source>
        <dbReference type="Google" id="ProtNLM"/>
    </source>
</evidence>
<organism evidence="1 2">
    <name type="scientific">Knufia obscura</name>
    <dbReference type="NCBI Taxonomy" id="1635080"/>
    <lineage>
        <taxon>Eukaryota</taxon>
        <taxon>Fungi</taxon>
        <taxon>Dikarya</taxon>
        <taxon>Ascomycota</taxon>
        <taxon>Pezizomycotina</taxon>
        <taxon>Eurotiomycetes</taxon>
        <taxon>Chaetothyriomycetidae</taxon>
        <taxon>Chaetothyriales</taxon>
        <taxon>Trichomeriaceae</taxon>
        <taxon>Knufia</taxon>
    </lineage>
</organism>
<protein>
    <recommendedName>
        <fullName evidence="3">F-box domain-containing protein</fullName>
    </recommendedName>
</protein>
<proteinExistence type="predicted"/>
<gene>
    <name evidence="1" type="ORF">PMZ80_007779</name>
</gene>
<evidence type="ECO:0000313" key="1">
    <source>
        <dbReference type="EMBL" id="KAK5940359.1"/>
    </source>
</evidence>
<dbReference type="GeneID" id="90001228"/>
<sequence length="301" mass="33390">MTTSKITQFPTEVVTIIMNHMLSIQPKNLAGLGVCRRWYEIGRPLLWKDIVLDNRNIEAFLDALPLADVTLISSIKISTGSPGDLFGNDKKKHGVNQTTLAELAEWMAAMENLQTLSCCNPQCVSSSACGLSLYDTLPDESPCTSFLETLPSTIKKLEFLSCSADSHDIEPSMRTCRIVVKVMPRLRRLLIFDTVVCPNLFNHVDTCEDLEEVIINYGSAALGRSQRAPACHFHNIFADVDASTAAPAFIEAAKSALRRGCFPNIKHFVLSGLRLLPPQRHFPFTPPTRSTRYEIQLPVQG</sequence>
<dbReference type="EMBL" id="JAVHJV010000009">
    <property type="protein sequence ID" value="KAK5940359.1"/>
    <property type="molecule type" value="Genomic_DNA"/>
</dbReference>
<reference evidence="1 2" key="1">
    <citation type="journal article" date="2023" name="Res Sq">
        <title>Genomic and morphological characterization of Knufia obscura isolated from the Mars 2020 spacecraft assembly facility.</title>
        <authorList>
            <person name="Chander A.M."/>
            <person name="Teixeira M.M."/>
            <person name="Singh N.K."/>
            <person name="Williams M.P."/>
            <person name="Parker C.W."/>
            <person name="Leo P."/>
            <person name="Stajich J.E."/>
            <person name="Torok T."/>
            <person name="Tighe S."/>
            <person name="Mason C.E."/>
            <person name="Venkateswaran K."/>
        </authorList>
    </citation>
    <scope>NUCLEOTIDE SEQUENCE [LARGE SCALE GENOMIC DNA]</scope>
    <source>
        <strain evidence="1 2">CCFEE 5817</strain>
    </source>
</reference>
<keyword evidence="2" id="KW-1185">Reference proteome</keyword>
<accession>A0ABR0RJR9</accession>
<dbReference type="RefSeq" id="XP_064728449.1">
    <property type="nucleotide sequence ID" value="XM_064876185.1"/>
</dbReference>
<comment type="caution">
    <text evidence="1">The sequence shown here is derived from an EMBL/GenBank/DDBJ whole genome shotgun (WGS) entry which is preliminary data.</text>
</comment>